<dbReference type="PRINTS" id="PR00625">
    <property type="entry name" value="JDOMAIN"/>
</dbReference>
<dbReference type="InterPro" id="IPR001623">
    <property type="entry name" value="DnaJ_domain"/>
</dbReference>
<dbReference type="Pfam" id="PF00226">
    <property type="entry name" value="DnaJ"/>
    <property type="match status" value="1"/>
</dbReference>
<dbReference type="Proteomes" id="UP001198701">
    <property type="component" value="Unassembled WGS sequence"/>
</dbReference>
<reference evidence="5 6" key="1">
    <citation type="submission" date="2021-11" db="EMBL/GenBank/DDBJ databases">
        <authorList>
            <person name="Huq M.A."/>
        </authorList>
    </citation>
    <scope>NUCLEOTIDE SEQUENCE [LARGE SCALE GENOMIC DNA]</scope>
    <source>
        <strain evidence="5 6">MAHUQ-52</strain>
    </source>
</reference>
<organism evidence="5 6">
    <name type="scientific">Massilia agrisoli</name>
    <dbReference type="NCBI Taxonomy" id="2892444"/>
    <lineage>
        <taxon>Bacteria</taxon>
        <taxon>Pseudomonadati</taxon>
        <taxon>Pseudomonadota</taxon>
        <taxon>Betaproteobacteria</taxon>
        <taxon>Burkholderiales</taxon>
        <taxon>Oxalobacteraceae</taxon>
        <taxon>Telluria group</taxon>
        <taxon>Massilia</taxon>
    </lineage>
</organism>
<keyword evidence="3" id="KW-0812">Transmembrane</keyword>
<proteinExistence type="predicted"/>
<keyword evidence="6" id="KW-1185">Reference proteome</keyword>
<dbReference type="RefSeq" id="WP_229431678.1">
    <property type="nucleotide sequence ID" value="NZ_JAJHPV010000010.1"/>
</dbReference>
<feature type="transmembrane region" description="Helical" evidence="3">
    <location>
        <begin position="122"/>
        <end position="140"/>
    </location>
</feature>
<evidence type="ECO:0000313" key="6">
    <source>
        <dbReference type="Proteomes" id="UP001198701"/>
    </source>
</evidence>
<keyword evidence="3" id="KW-1133">Transmembrane helix</keyword>
<dbReference type="PROSITE" id="PS50076">
    <property type="entry name" value="DNAJ_2"/>
    <property type="match status" value="1"/>
</dbReference>
<keyword evidence="3" id="KW-0472">Membrane</keyword>
<dbReference type="PANTHER" id="PTHR44145:SF3">
    <property type="entry name" value="DNAJ HOMOLOG SUBFAMILY A MEMBER 3, MITOCHONDRIAL"/>
    <property type="match status" value="1"/>
</dbReference>
<dbReference type="SUPFAM" id="SSF46565">
    <property type="entry name" value="Chaperone J-domain"/>
    <property type="match status" value="1"/>
</dbReference>
<feature type="compositionally biased region" description="Basic and acidic residues" evidence="2">
    <location>
        <begin position="85"/>
        <end position="97"/>
    </location>
</feature>
<evidence type="ECO:0000256" key="3">
    <source>
        <dbReference type="SAM" id="Phobius"/>
    </source>
</evidence>
<protein>
    <submittedName>
        <fullName evidence="5">J domain-containing protein</fullName>
    </submittedName>
</protein>
<feature type="region of interest" description="Disordered" evidence="2">
    <location>
        <begin position="85"/>
        <end position="106"/>
    </location>
</feature>
<dbReference type="EMBL" id="JAJHPV010000010">
    <property type="protein sequence ID" value="MCC6070761.1"/>
    <property type="molecule type" value="Genomic_DNA"/>
</dbReference>
<comment type="caution">
    <text evidence="5">The sequence shown here is derived from an EMBL/GenBank/DDBJ whole genome shotgun (WGS) entry which is preliminary data.</text>
</comment>
<name>A0ABS8IQT1_9BURK</name>
<dbReference type="Gene3D" id="1.10.287.110">
    <property type="entry name" value="DnaJ domain"/>
    <property type="match status" value="1"/>
</dbReference>
<sequence>MAKIHTHYDNLKVARMAPQEVIRAAYKALSQKYHPDKNPGDEKAARIMAILNSAYTILSDPIRRREHDEWIAAEEWEIEWLESTRTEEGRDRHRNDGPDSAWEPEPVEAPARPYRIARDPRWWAGLGAFFVAGCAVGVLLTSQPKLMPVALASKLAPAPEIRVDTKAETGVALAEAKPDTAVDTWASAPPPSPEGPMRAPDVKALAVTQLVVPARTPDCESDLYTLVAPNGEPWPNASGYVEGYPVGNRGEEMQVLVDNTANSSPVFVKVYDLDRRSNVRHVYVLAHETMTIEKLSAGKYEVRYQNIEAGGSQAECLGRKRGLRQAASDPEI</sequence>
<keyword evidence="1" id="KW-0143">Chaperone</keyword>
<evidence type="ECO:0000259" key="4">
    <source>
        <dbReference type="PROSITE" id="PS50076"/>
    </source>
</evidence>
<evidence type="ECO:0000256" key="2">
    <source>
        <dbReference type="SAM" id="MobiDB-lite"/>
    </source>
</evidence>
<dbReference type="CDD" id="cd06257">
    <property type="entry name" value="DnaJ"/>
    <property type="match status" value="1"/>
</dbReference>
<evidence type="ECO:0000256" key="1">
    <source>
        <dbReference type="ARBA" id="ARBA00023186"/>
    </source>
</evidence>
<dbReference type="InterPro" id="IPR036869">
    <property type="entry name" value="J_dom_sf"/>
</dbReference>
<dbReference type="InterPro" id="IPR051938">
    <property type="entry name" value="Apopto_cytoskel_mod"/>
</dbReference>
<gene>
    <name evidence="5" type="ORF">LMJ30_07300</name>
</gene>
<accession>A0ABS8IQT1</accession>
<feature type="domain" description="J" evidence="4">
    <location>
        <begin position="6"/>
        <end position="71"/>
    </location>
</feature>
<dbReference type="PANTHER" id="PTHR44145">
    <property type="entry name" value="DNAJ HOMOLOG SUBFAMILY A MEMBER 3, MITOCHONDRIAL"/>
    <property type="match status" value="1"/>
</dbReference>
<evidence type="ECO:0000313" key="5">
    <source>
        <dbReference type="EMBL" id="MCC6070761.1"/>
    </source>
</evidence>
<dbReference type="SMART" id="SM00271">
    <property type="entry name" value="DnaJ"/>
    <property type="match status" value="1"/>
</dbReference>